<evidence type="ECO:0000313" key="2">
    <source>
        <dbReference type="EMBL" id="PWK33232.1"/>
    </source>
</evidence>
<dbReference type="RefSeq" id="WP_109601683.1">
    <property type="nucleotide sequence ID" value="NZ_BONA01000083.1"/>
</dbReference>
<dbReference type="AlphaFoldDB" id="A0A316EL79"/>
<keyword evidence="3" id="KW-1185">Reference proteome</keyword>
<evidence type="ECO:0000256" key="1">
    <source>
        <dbReference type="SAM" id="Phobius"/>
    </source>
</evidence>
<sequence length="454" mass="49680">MTSTAGDRKRAELAAKTAALRDEFAHWRAESAAGKPLEKHHTQIHRITARLGVLLELLTAEPAAGDLLDHWQSIETSLLDVHHLWDFFRTKFASRYPPWLRDILIVGDELVWSCYEPAQRAAVQANQIEPEAVREPPLTFFSTDAGPVALARHAVYRVRGRGSELHTQEFAGELQALPVPVTAVPWHQAGHLPDVLMLAHESGHHVQDDFRLTAVLTAAVAAGLSAAGTPQWRQDFWVARFDEIFADVYGVLAVGAAYVAALIDFLAAPAATIAMLAADRRYPPPHLRVQIALAALRATCPADPRGPALTGAWWDAHPEHDYQEYDADVTPLVDAILAEPLPVFGSVPLPGVLSFGQWWREAEVDNARMIARRKPDSGNPRALLAAAALAFHDDPATYGDVGVAALARARVLAVQAQGTRFRSQARVQPQLAAADRAAAEALHRRLSERRRQPG</sequence>
<organism evidence="2 3">
    <name type="scientific">Actinoplanes xinjiangensis</name>
    <dbReference type="NCBI Taxonomy" id="512350"/>
    <lineage>
        <taxon>Bacteria</taxon>
        <taxon>Bacillati</taxon>
        <taxon>Actinomycetota</taxon>
        <taxon>Actinomycetes</taxon>
        <taxon>Micromonosporales</taxon>
        <taxon>Micromonosporaceae</taxon>
        <taxon>Actinoplanes</taxon>
    </lineage>
</organism>
<keyword evidence="1" id="KW-0472">Membrane</keyword>
<protein>
    <submittedName>
        <fullName evidence="2">Uncharacterized protein</fullName>
    </submittedName>
</protein>
<name>A0A316EL79_9ACTN</name>
<keyword evidence="1" id="KW-1133">Transmembrane helix</keyword>
<gene>
    <name evidence="2" type="ORF">BC793_12822</name>
</gene>
<comment type="caution">
    <text evidence="2">The sequence shown here is derived from an EMBL/GenBank/DDBJ whole genome shotgun (WGS) entry which is preliminary data.</text>
</comment>
<keyword evidence="1" id="KW-0812">Transmembrane</keyword>
<proteinExistence type="predicted"/>
<dbReference type="EMBL" id="QGGR01000028">
    <property type="protein sequence ID" value="PWK33232.1"/>
    <property type="molecule type" value="Genomic_DNA"/>
</dbReference>
<feature type="transmembrane region" description="Helical" evidence="1">
    <location>
        <begin position="248"/>
        <end position="278"/>
    </location>
</feature>
<dbReference type="OrthoDB" id="4115736at2"/>
<accession>A0A316EL79</accession>
<reference evidence="2 3" key="1">
    <citation type="submission" date="2018-05" db="EMBL/GenBank/DDBJ databases">
        <title>Genomic Encyclopedia of Archaeal and Bacterial Type Strains, Phase II (KMG-II): from individual species to whole genera.</title>
        <authorList>
            <person name="Goeker M."/>
        </authorList>
    </citation>
    <scope>NUCLEOTIDE SEQUENCE [LARGE SCALE GENOMIC DNA]</scope>
    <source>
        <strain evidence="2 3">DSM 45184</strain>
    </source>
</reference>
<dbReference type="Proteomes" id="UP000245697">
    <property type="component" value="Unassembled WGS sequence"/>
</dbReference>
<evidence type="ECO:0000313" key="3">
    <source>
        <dbReference type="Proteomes" id="UP000245697"/>
    </source>
</evidence>